<organism evidence="1 2">
    <name type="scientific">Pyrus ussuriensis x Pyrus communis</name>
    <dbReference type="NCBI Taxonomy" id="2448454"/>
    <lineage>
        <taxon>Eukaryota</taxon>
        <taxon>Viridiplantae</taxon>
        <taxon>Streptophyta</taxon>
        <taxon>Embryophyta</taxon>
        <taxon>Tracheophyta</taxon>
        <taxon>Spermatophyta</taxon>
        <taxon>Magnoliopsida</taxon>
        <taxon>eudicotyledons</taxon>
        <taxon>Gunneridae</taxon>
        <taxon>Pentapetalae</taxon>
        <taxon>rosids</taxon>
        <taxon>fabids</taxon>
        <taxon>Rosales</taxon>
        <taxon>Rosaceae</taxon>
        <taxon>Amygdaloideae</taxon>
        <taxon>Maleae</taxon>
        <taxon>Pyrus</taxon>
    </lineage>
</organism>
<evidence type="ECO:0000313" key="1">
    <source>
        <dbReference type="EMBL" id="KAB2634482.1"/>
    </source>
</evidence>
<dbReference type="AlphaFoldDB" id="A0A5N5I7T4"/>
<sequence>MITSAMKGVLTRTSKKYYEFYEDTIPPNTRNNESCFSRWKKHLHPSLNKWHQALLRATSRHESGANYYDEVCQAEELFLEDNSKLFNHHGCSEICKGWVLFEDPPKQRVGPTPVFGNASSIADGDEDGSPPIQEICVENSSLGEGSIPRAMRRNKARKLKEKGKAKDDYAFQEEMAASLRLMAEQNAIAVEERNQEMDDMNMQRNNSDYTPMSKTYFDMKKRDIMARRELFTLDYNPTMTDDDDDDYKL</sequence>
<name>A0A5N5I7T4_9ROSA</name>
<protein>
    <recommendedName>
        <fullName evidence="3">No apical meristem-associated C-terminal domain-containing protein</fullName>
    </recommendedName>
</protein>
<comment type="caution">
    <text evidence="1">The sequence shown here is derived from an EMBL/GenBank/DDBJ whole genome shotgun (WGS) entry which is preliminary data.</text>
</comment>
<evidence type="ECO:0000313" key="2">
    <source>
        <dbReference type="Proteomes" id="UP000327157"/>
    </source>
</evidence>
<proteinExistence type="predicted"/>
<dbReference type="EMBL" id="SMOL01000061">
    <property type="protein sequence ID" value="KAB2634482.1"/>
    <property type="molecule type" value="Genomic_DNA"/>
</dbReference>
<accession>A0A5N5I7T4</accession>
<dbReference type="OrthoDB" id="1174484at2759"/>
<reference evidence="1 2" key="1">
    <citation type="submission" date="2019-09" db="EMBL/GenBank/DDBJ databases">
        <authorList>
            <person name="Ou C."/>
        </authorList>
    </citation>
    <scope>NUCLEOTIDE SEQUENCE [LARGE SCALE GENOMIC DNA]</scope>
    <source>
        <strain evidence="1">S2</strain>
        <tissue evidence="1">Leaf</tissue>
    </source>
</reference>
<reference evidence="1 2" key="2">
    <citation type="submission" date="2019-11" db="EMBL/GenBank/DDBJ databases">
        <title>A de novo genome assembly of a pear dwarfing rootstock.</title>
        <authorList>
            <person name="Wang F."/>
            <person name="Wang J."/>
            <person name="Li S."/>
            <person name="Zhang Y."/>
            <person name="Fang M."/>
            <person name="Ma L."/>
            <person name="Zhao Y."/>
            <person name="Jiang S."/>
        </authorList>
    </citation>
    <scope>NUCLEOTIDE SEQUENCE [LARGE SCALE GENOMIC DNA]</scope>
    <source>
        <strain evidence="1">S2</strain>
        <tissue evidence="1">Leaf</tissue>
    </source>
</reference>
<keyword evidence="2" id="KW-1185">Reference proteome</keyword>
<gene>
    <name evidence="1" type="ORF">D8674_038318</name>
</gene>
<dbReference type="Proteomes" id="UP000327157">
    <property type="component" value="Unassembled WGS sequence"/>
</dbReference>
<evidence type="ECO:0008006" key="3">
    <source>
        <dbReference type="Google" id="ProtNLM"/>
    </source>
</evidence>